<evidence type="ECO:0008006" key="4">
    <source>
        <dbReference type="Google" id="ProtNLM"/>
    </source>
</evidence>
<keyword evidence="1" id="KW-0472">Membrane</keyword>
<keyword evidence="1" id="KW-0812">Transmembrane</keyword>
<proteinExistence type="predicted"/>
<sequence length="145" mass="16357">MRKLTGSTLVQKEALLLVSLVFIVVFLIFVLVSGVYKENLFALLIPIFVSAVAFILYKRKLSDVSSEVIDYGDYLLFKKGGTSQLVDFNEIKHVYGEKGKPERIIIELKESGTIGKSLVFAAPDRIFQYTEHPLVIELRARMEAT</sequence>
<accession>A0ABU3ZHZ8</accession>
<organism evidence="2 3">
    <name type="scientific">Photobacterium rosenbergii</name>
    <dbReference type="NCBI Taxonomy" id="294936"/>
    <lineage>
        <taxon>Bacteria</taxon>
        <taxon>Pseudomonadati</taxon>
        <taxon>Pseudomonadota</taxon>
        <taxon>Gammaproteobacteria</taxon>
        <taxon>Vibrionales</taxon>
        <taxon>Vibrionaceae</taxon>
        <taxon>Photobacterium</taxon>
    </lineage>
</organism>
<evidence type="ECO:0000313" key="2">
    <source>
        <dbReference type="EMBL" id="MDV5169729.1"/>
    </source>
</evidence>
<gene>
    <name evidence="2" type="ORF">R2X38_12075</name>
</gene>
<keyword evidence="1" id="KW-1133">Transmembrane helix</keyword>
<evidence type="ECO:0000313" key="3">
    <source>
        <dbReference type="Proteomes" id="UP001186452"/>
    </source>
</evidence>
<dbReference type="EMBL" id="JAWJZI010000004">
    <property type="protein sequence ID" value="MDV5169729.1"/>
    <property type="molecule type" value="Genomic_DNA"/>
</dbReference>
<feature type="transmembrane region" description="Helical" evidence="1">
    <location>
        <begin position="14"/>
        <end position="34"/>
    </location>
</feature>
<keyword evidence="3" id="KW-1185">Reference proteome</keyword>
<name>A0ABU3ZHZ8_9GAMM</name>
<reference evidence="2 3" key="1">
    <citation type="submission" date="2023-10" db="EMBL/GenBank/DDBJ databases">
        <title>Marine bacteria isolated from horseshoe crab.</title>
        <authorList>
            <person name="Cheng T.H."/>
        </authorList>
    </citation>
    <scope>NUCLEOTIDE SEQUENCE [LARGE SCALE GENOMIC DNA]</scope>
    <source>
        <strain evidence="2 3">HSC6</strain>
    </source>
</reference>
<protein>
    <recommendedName>
        <fullName evidence="4">PH domain-containing protein</fullName>
    </recommendedName>
</protein>
<dbReference type="RefSeq" id="WP_317522488.1">
    <property type="nucleotide sequence ID" value="NZ_JAWJZI010000004.1"/>
</dbReference>
<dbReference type="Proteomes" id="UP001186452">
    <property type="component" value="Unassembled WGS sequence"/>
</dbReference>
<evidence type="ECO:0000256" key="1">
    <source>
        <dbReference type="SAM" id="Phobius"/>
    </source>
</evidence>
<comment type="caution">
    <text evidence="2">The sequence shown here is derived from an EMBL/GenBank/DDBJ whole genome shotgun (WGS) entry which is preliminary data.</text>
</comment>
<feature type="transmembrane region" description="Helical" evidence="1">
    <location>
        <begin position="40"/>
        <end position="57"/>
    </location>
</feature>